<feature type="transmembrane region" description="Helical" evidence="1">
    <location>
        <begin position="160"/>
        <end position="178"/>
    </location>
</feature>
<dbReference type="OrthoDB" id="2115177at2759"/>
<evidence type="ECO:0000313" key="4">
    <source>
        <dbReference type="Proteomes" id="UP000789405"/>
    </source>
</evidence>
<dbReference type="Pfam" id="PF06011">
    <property type="entry name" value="TRP"/>
    <property type="match status" value="1"/>
</dbReference>
<protein>
    <submittedName>
        <fullName evidence="3">5028_t:CDS:1</fullName>
    </submittedName>
</protein>
<keyword evidence="1" id="KW-1133">Transmembrane helix</keyword>
<proteinExistence type="predicted"/>
<keyword evidence="1" id="KW-0812">Transmembrane</keyword>
<feature type="transmembrane region" description="Helical" evidence="1">
    <location>
        <begin position="48"/>
        <end position="66"/>
    </location>
</feature>
<dbReference type="Proteomes" id="UP000789405">
    <property type="component" value="Unassembled WGS sequence"/>
</dbReference>
<gene>
    <name evidence="3" type="ORF">DERYTH_LOCUS16751</name>
</gene>
<dbReference type="EMBL" id="CAJVPY010015005">
    <property type="protein sequence ID" value="CAG8749450.1"/>
    <property type="molecule type" value="Genomic_DNA"/>
</dbReference>
<evidence type="ECO:0000313" key="3">
    <source>
        <dbReference type="EMBL" id="CAG8749450.1"/>
    </source>
</evidence>
<dbReference type="AlphaFoldDB" id="A0A9N9ISE7"/>
<accession>A0A9N9ISE7</accession>
<feature type="domain" description="TRP C-terminal" evidence="2">
    <location>
        <begin position="39"/>
        <end position="178"/>
    </location>
</feature>
<comment type="caution">
    <text evidence="3">The sequence shown here is derived from an EMBL/GenBank/DDBJ whole genome shotgun (WGS) entry which is preliminary data.</text>
</comment>
<feature type="transmembrane region" description="Helical" evidence="1">
    <location>
        <begin position="72"/>
        <end position="95"/>
    </location>
</feature>
<evidence type="ECO:0000259" key="2">
    <source>
        <dbReference type="Pfam" id="PF06011"/>
    </source>
</evidence>
<sequence>AVSNPTNGTTSQSISTITQAPSIFDIFNAAQLFVNTELVSLSNISSNYILILFYYPLTLLATYQIYNYKDCWLLILLAALCIALFSIGVMFFCSFKILDDLFNDRDAFKKSAHTFIYEPLYSQYHDNPDNPDIKHSRAWFFVFKISYDFIRVVTTGITQYNGLIQIMGLLVTEIFIFFY</sequence>
<keyword evidence="4" id="KW-1185">Reference proteome</keyword>
<keyword evidence="1" id="KW-0472">Membrane</keyword>
<feature type="non-terminal residue" evidence="3">
    <location>
        <position position="179"/>
    </location>
</feature>
<reference evidence="3" key="1">
    <citation type="submission" date="2021-06" db="EMBL/GenBank/DDBJ databases">
        <authorList>
            <person name="Kallberg Y."/>
            <person name="Tangrot J."/>
            <person name="Rosling A."/>
        </authorList>
    </citation>
    <scope>NUCLEOTIDE SEQUENCE</scope>
    <source>
        <strain evidence="3">MA453B</strain>
    </source>
</reference>
<name>A0A9N9ISE7_9GLOM</name>
<dbReference type="GO" id="GO:0055085">
    <property type="term" value="P:transmembrane transport"/>
    <property type="evidence" value="ECO:0007669"/>
    <property type="project" value="TreeGrafter"/>
</dbReference>
<organism evidence="3 4">
    <name type="scientific">Dentiscutata erythropus</name>
    <dbReference type="NCBI Taxonomy" id="1348616"/>
    <lineage>
        <taxon>Eukaryota</taxon>
        <taxon>Fungi</taxon>
        <taxon>Fungi incertae sedis</taxon>
        <taxon>Mucoromycota</taxon>
        <taxon>Glomeromycotina</taxon>
        <taxon>Glomeromycetes</taxon>
        <taxon>Diversisporales</taxon>
        <taxon>Gigasporaceae</taxon>
        <taxon>Dentiscutata</taxon>
    </lineage>
</organism>
<dbReference type="InterPro" id="IPR040241">
    <property type="entry name" value="TRP_Flc/Pkd2-like"/>
</dbReference>
<dbReference type="PANTHER" id="PTHR31145">
    <property type="entry name" value="INTEGRAL MEMBRANE PROTEIN (AFU_ORTHOLOGUE AFUA_7G01610)"/>
    <property type="match status" value="1"/>
</dbReference>
<dbReference type="PANTHER" id="PTHR31145:SF6">
    <property type="entry name" value="INTEGRAL MEMBRANE PROTEIN (AFU_ORTHOLOGUE AFUA_7G01610)"/>
    <property type="match status" value="1"/>
</dbReference>
<dbReference type="InterPro" id="IPR010308">
    <property type="entry name" value="TRP_C"/>
</dbReference>
<evidence type="ECO:0000256" key="1">
    <source>
        <dbReference type="SAM" id="Phobius"/>
    </source>
</evidence>
<dbReference type="GO" id="GO:0016020">
    <property type="term" value="C:membrane"/>
    <property type="evidence" value="ECO:0007669"/>
    <property type="project" value="TreeGrafter"/>
</dbReference>